<dbReference type="InterPro" id="IPR022742">
    <property type="entry name" value="Hydrolase_4"/>
</dbReference>
<dbReference type="AlphaFoldDB" id="G0A7W6"/>
<reference evidence="2 3" key="3">
    <citation type="journal article" date="2008" name="FEMS Microbiol. Ecol.">
        <title>Identification and characterization of genes underlying chitinolysis in Collimonas fungivorans Ter331.</title>
        <authorList>
            <person name="Fritsche K."/>
            <person name="de Boer W."/>
            <person name="Gerards S."/>
            <person name="van den Berg M."/>
            <person name="van Veen J.A."/>
            <person name="Leveau J.H."/>
        </authorList>
    </citation>
    <scope>NUCLEOTIDE SEQUENCE [LARGE SCALE GENOMIC DNA]</scope>
    <source>
        <strain evidence="2 3">Ter331</strain>
    </source>
</reference>
<feature type="domain" description="Serine aminopeptidase S33" evidence="1">
    <location>
        <begin position="49"/>
        <end position="158"/>
    </location>
</feature>
<keyword evidence="3" id="KW-1185">Reference proteome</keyword>
<dbReference type="InterPro" id="IPR029058">
    <property type="entry name" value="AB_hydrolase_fold"/>
</dbReference>
<evidence type="ECO:0000259" key="1">
    <source>
        <dbReference type="Pfam" id="PF12146"/>
    </source>
</evidence>
<name>G0A7W6_COLFT</name>
<reference evidence="3" key="6">
    <citation type="submission" date="2011-05" db="EMBL/GenBank/DDBJ databases">
        <title>Complete sequence of Collimonas fungivorans Ter331.</title>
        <authorList>
            <person name="Leveau J.H."/>
        </authorList>
    </citation>
    <scope>NUCLEOTIDE SEQUENCE [LARGE SCALE GENOMIC DNA]</scope>
    <source>
        <strain evidence="3">Ter331</strain>
    </source>
</reference>
<dbReference type="Pfam" id="PF12146">
    <property type="entry name" value="Hydrolase_4"/>
    <property type="match status" value="1"/>
</dbReference>
<proteinExistence type="predicted"/>
<protein>
    <recommendedName>
        <fullName evidence="1">Serine aminopeptidase S33 domain-containing protein</fullName>
    </recommendedName>
</protein>
<dbReference type="Gene3D" id="3.40.50.1820">
    <property type="entry name" value="alpha/beta hydrolase"/>
    <property type="match status" value="1"/>
</dbReference>
<dbReference type="EMBL" id="CP002745">
    <property type="protein sequence ID" value="AEK59877.1"/>
    <property type="molecule type" value="Genomic_DNA"/>
</dbReference>
<dbReference type="STRING" id="1005048.CFU_0038"/>
<dbReference type="eggNOG" id="COG1073">
    <property type="taxonomic scope" value="Bacteria"/>
</dbReference>
<evidence type="ECO:0000313" key="3">
    <source>
        <dbReference type="Proteomes" id="UP000008392"/>
    </source>
</evidence>
<reference evidence="2 3" key="4">
    <citation type="journal article" date="2010" name="Environ. Microbiol.">
        <title>The bacterial genus Collimonas: mycophagy, weathering and other adaptive solutions to life in oligotrophic soil environments.</title>
        <authorList>
            <person name="Leveau J.H."/>
            <person name="Uroz S."/>
            <person name="de Boer W."/>
        </authorList>
    </citation>
    <scope>NUCLEOTIDE SEQUENCE [LARGE SCALE GENOMIC DNA]</scope>
    <source>
        <strain evidence="2 3">Ter331</strain>
    </source>
</reference>
<dbReference type="Proteomes" id="UP000008392">
    <property type="component" value="Chromosome"/>
</dbReference>
<accession>G0A7W6</accession>
<sequence length="260" mass="27575">MAGSLRASPSGCACLTSTFHPIMQATESFEVAYDNFALKGDFHPAASSSHVLILHGAGASSRATASRSGLRPALQARGVASTSFDCIGHGDTGGSLQFSSLSSRTRQAAAVIAARKLAQPLVICGSSMGAYNAIRLTQTHDVAGLILIVPGVYTPSAYNVPFGPQFSTIIRRDHSWADSDAWAILAEFKGKLLVIAAEHDAVIPPEIPERLLLSARKARSRRLRVVAGTDHQCLFPLVSEERPDEFDELMSLIVGCASDS</sequence>
<gene>
    <name evidence="2" type="ordered locus">CFU_0038</name>
</gene>
<dbReference type="HOGENOM" id="CLU_093126_0_0_4"/>
<reference evidence="2 3" key="1">
    <citation type="journal article" date="2004" name="Environ. Microbiol.">
        <title>Phylogeny-function analysis of (meta)genomic libraries: screening for expression of ribosomal RNA genes by large-insert library fluorescent in situ hybridization (LIL-FISH).</title>
        <authorList>
            <person name="Leveau J.H."/>
            <person name="Gerards S."/>
            <person name="de Boer W."/>
            <person name="van Veen J.A."/>
        </authorList>
    </citation>
    <scope>NUCLEOTIDE SEQUENCE [LARGE SCALE GENOMIC DNA]</scope>
    <source>
        <strain evidence="2 3">Ter331</strain>
    </source>
</reference>
<organism evidence="2 3">
    <name type="scientific">Collimonas fungivorans (strain Ter331)</name>
    <dbReference type="NCBI Taxonomy" id="1005048"/>
    <lineage>
        <taxon>Bacteria</taxon>
        <taxon>Pseudomonadati</taxon>
        <taxon>Pseudomonadota</taxon>
        <taxon>Betaproteobacteria</taxon>
        <taxon>Burkholderiales</taxon>
        <taxon>Oxalobacteraceae</taxon>
        <taxon>Collimonas</taxon>
    </lineage>
</organism>
<reference evidence="2 3" key="2">
    <citation type="journal article" date="2006" name="J. Microbiol. Methods">
        <title>Genomic flank-sequencing of plasposon insertion sites for rapid identification of functional genes.</title>
        <authorList>
            <person name="Leveau J.H."/>
            <person name="Gerards S."/>
            <person name="Fritsche K."/>
            <person name="Zondag G."/>
            <person name="van Veen J.A."/>
        </authorList>
    </citation>
    <scope>NUCLEOTIDE SEQUENCE [LARGE SCALE GENOMIC DNA]</scope>
    <source>
        <strain evidence="2 3">Ter331</strain>
    </source>
</reference>
<dbReference type="KEGG" id="cfu:CFU_0038"/>
<dbReference type="SUPFAM" id="SSF53474">
    <property type="entry name" value="alpha/beta-Hydrolases"/>
    <property type="match status" value="1"/>
</dbReference>
<evidence type="ECO:0000313" key="2">
    <source>
        <dbReference type="EMBL" id="AEK59877.1"/>
    </source>
</evidence>
<reference evidence="2 3" key="5">
    <citation type="journal article" date="2011" name="ISME J.">
        <title>Dual transcriptional profiling of a bacterial/fungal confrontation: Collimonas fungivorans versus Aspergillus niger.</title>
        <authorList>
            <person name="Mela F."/>
            <person name="Fritsche K."/>
            <person name="de Boer W."/>
            <person name="van Veen J.A."/>
            <person name="de Graaff L.H."/>
            <person name="van den Berg M."/>
            <person name="Leveau J.H."/>
        </authorList>
    </citation>
    <scope>NUCLEOTIDE SEQUENCE [LARGE SCALE GENOMIC DNA]</scope>
    <source>
        <strain evidence="2 3">Ter331</strain>
    </source>
</reference>